<reference evidence="2 3" key="1">
    <citation type="submission" date="2016-11" db="EMBL/GenBank/DDBJ databases">
        <title>Description of two novel members of the family Erysipelotrichaceae: Ileibacterium lipovorans gen. nov., sp. nov. and Dubosiella newyorkensis, gen. nov., sp. nov.</title>
        <authorList>
            <person name="Cox L.M."/>
            <person name="Sohn J."/>
            <person name="Tyrrell K.L."/>
            <person name="Citron D.M."/>
            <person name="Lawson P.A."/>
            <person name="Patel N.B."/>
            <person name="Iizumi T."/>
            <person name="Perez-Perez G.I."/>
            <person name="Goldstein E.J."/>
            <person name="Blaser M.J."/>
        </authorList>
    </citation>
    <scope>NUCLEOTIDE SEQUENCE [LARGE SCALE GENOMIC DNA]</scope>
    <source>
        <strain evidence="2 3">NYU-BL-K8</strain>
    </source>
</reference>
<dbReference type="GO" id="GO:0016758">
    <property type="term" value="F:hexosyltransferase activity"/>
    <property type="evidence" value="ECO:0007669"/>
    <property type="project" value="UniProtKB-ARBA"/>
</dbReference>
<dbReference type="SUPFAM" id="SSF53448">
    <property type="entry name" value="Nucleotide-diphospho-sugar transferases"/>
    <property type="match status" value="1"/>
</dbReference>
<dbReference type="Gene3D" id="3.90.550.10">
    <property type="entry name" value="Spore Coat Polysaccharide Biosynthesis Protein SpsA, Chain A"/>
    <property type="match status" value="1"/>
</dbReference>
<protein>
    <recommendedName>
        <fullName evidence="1">Glycosyltransferase 2-like domain-containing protein</fullName>
    </recommendedName>
</protein>
<comment type="caution">
    <text evidence="2">The sequence shown here is derived from an EMBL/GenBank/DDBJ whole genome shotgun (WGS) entry which is preliminary data.</text>
</comment>
<dbReference type="AlphaFoldDB" id="A0A1Q9YHS5"/>
<dbReference type="EMBL" id="MPJZ01000093">
    <property type="protein sequence ID" value="OLU43726.1"/>
    <property type="molecule type" value="Genomic_DNA"/>
</dbReference>
<sequence>MISVIIPAYNCKNVIGDTIDSVLTQTRVDLIDEIIVINDGSTDGTGDFVRETYPNSLVSVLDKTNGGVSSARNEGIKRARNEWIALLDSDDVWLPTKIEKQWKQISINQQIKFIGCNRNKENLRYGTKIGENIYKLDLNHILIKMWPHTSTALIHKSVFETVGYFNENQKYAEDGELWNRIALHYPLYYVSESLEIAGDNKVTFGVSGLSANLKAMHEGNVSNIRILHSNNEIGRAFYIFLIVYYNIKYIRRICITKYGRFIKKYEKNINIYQ</sequence>
<dbReference type="Pfam" id="PF00535">
    <property type="entry name" value="Glycos_transf_2"/>
    <property type="match status" value="1"/>
</dbReference>
<dbReference type="InterPro" id="IPR029044">
    <property type="entry name" value="Nucleotide-diphossugar_trans"/>
</dbReference>
<dbReference type="Proteomes" id="UP000186758">
    <property type="component" value="Unassembled WGS sequence"/>
</dbReference>
<name>A0A1Q9YHS5_9FIRM</name>
<accession>A0A1Q9YHS5</accession>
<evidence type="ECO:0000313" key="2">
    <source>
        <dbReference type="EMBL" id="OLU43726.1"/>
    </source>
</evidence>
<dbReference type="RefSeq" id="WP_075886166.1">
    <property type="nucleotide sequence ID" value="NZ_MPJZ01000093.1"/>
</dbReference>
<organism evidence="2 3">
    <name type="scientific">Faecalibaculum rodentium</name>
    <dbReference type="NCBI Taxonomy" id="1702221"/>
    <lineage>
        <taxon>Bacteria</taxon>
        <taxon>Bacillati</taxon>
        <taxon>Bacillota</taxon>
        <taxon>Erysipelotrichia</taxon>
        <taxon>Erysipelotrichales</taxon>
        <taxon>Erysipelotrichaceae</taxon>
        <taxon>Faecalibaculum</taxon>
    </lineage>
</organism>
<evidence type="ECO:0000259" key="1">
    <source>
        <dbReference type="Pfam" id="PF00535"/>
    </source>
</evidence>
<dbReference type="InterPro" id="IPR001173">
    <property type="entry name" value="Glyco_trans_2-like"/>
</dbReference>
<gene>
    <name evidence="2" type="ORF">BO223_10910</name>
</gene>
<evidence type="ECO:0000313" key="3">
    <source>
        <dbReference type="Proteomes" id="UP000186758"/>
    </source>
</evidence>
<feature type="domain" description="Glycosyltransferase 2-like" evidence="1">
    <location>
        <begin position="3"/>
        <end position="110"/>
    </location>
</feature>
<dbReference type="PANTHER" id="PTHR22916:SF3">
    <property type="entry name" value="UDP-GLCNAC:BETAGAL BETA-1,3-N-ACETYLGLUCOSAMINYLTRANSFERASE-LIKE PROTEIN 1"/>
    <property type="match status" value="1"/>
</dbReference>
<dbReference type="PANTHER" id="PTHR22916">
    <property type="entry name" value="GLYCOSYLTRANSFERASE"/>
    <property type="match status" value="1"/>
</dbReference>
<proteinExistence type="predicted"/>